<gene>
    <name evidence="2" type="ORF">E2C06_03210</name>
</gene>
<accession>A0A4R5QK93</accession>
<protein>
    <submittedName>
        <fullName evidence="2">Uncharacterized protein</fullName>
    </submittedName>
</protein>
<comment type="caution">
    <text evidence="2">The sequence shown here is derived from an EMBL/GenBank/DDBJ whole genome shotgun (WGS) entry which is preliminary data.</text>
</comment>
<reference evidence="2 3" key="1">
    <citation type="journal article" date="2016" name="J. Microbiol.">
        <title>Dankookia rubra gen. nov., sp. nov., an alphaproteobacterium isolated from sediment of a shallow stream.</title>
        <authorList>
            <person name="Kim W.H."/>
            <person name="Kim D.H."/>
            <person name="Kang K."/>
            <person name="Ahn T.Y."/>
        </authorList>
    </citation>
    <scope>NUCLEOTIDE SEQUENCE [LARGE SCALE GENOMIC DNA]</scope>
    <source>
        <strain evidence="2 3">JCM30602</strain>
    </source>
</reference>
<keyword evidence="3" id="KW-1185">Reference proteome</keyword>
<feature type="region of interest" description="Disordered" evidence="1">
    <location>
        <begin position="1"/>
        <end position="65"/>
    </location>
</feature>
<feature type="region of interest" description="Disordered" evidence="1">
    <location>
        <begin position="176"/>
        <end position="211"/>
    </location>
</feature>
<feature type="compositionally biased region" description="Basic residues" evidence="1">
    <location>
        <begin position="196"/>
        <end position="211"/>
    </location>
</feature>
<name>A0A4R5QK93_9PROT</name>
<evidence type="ECO:0000256" key="1">
    <source>
        <dbReference type="SAM" id="MobiDB-lite"/>
    </source>
</evidence>
<dbReference type="AlphaFoldDB" id="A0A4R5QK93"/>
<proteinExistence type="predicted"/>
<dbReference type="RefSeq" id="WP_133287144.1">
    <property type="nucleotide sequence ID" value="NZ_SMSJ01000003.1"/>
</dbReference>
<evidence type="ECO:0000313" key="3">
    <source>
        <dbReference type="Proteomes" id="UP000295096"/>
    </source>
</evidence>
<feature type="region of interest" description="Disordered" evidence="1">
    <location>
        <begin position="90"/>
        <end position="134"/>
    </location>
</feature>
<evidence type="ECO:0000313" key="2">
    <source>
        <dbReference type="EMBL" id="TDH63864.1"/>
    </source>
</evidence>
<dbReference type="Proteomes" id="UP000295096">
    <property type="component" value="Unassembled WGS sequence"/>
</dbReference>
<sequence length="211" mass="22468">MGTGAADVRLPRPVAADFDACDQRPGRRPGHPPADTSRGKARPRRFLHEGTPWRSPAATADQAGGPTLRRCLERWAAARLLAQVHALPAGMPRGRPDLIPGGRAVGAERGGGDLSGPDPPDRARQAPGTMPRRAAMACRPPFSATATKGKDALASARPRPAAFAVIARIRMVFAGKGRHGGRTRGPCRRVGADPRIHRRGRPRGAGLRKRR</sequence>
<organism evidence="2 3">
    <name type="scientific">Dankookia rubra</name>
    <dbReference type="NCBI Taxonomy" id="1442381"/>
    <lineage>
        <taxon>Bacteria</taxon>
        <taxon>Pseudomonadati</taxon>
        <taxon>Pseudomonadota</taxon>
        <taxon>Alphaproteobacteria</taxon>
        <taxon>Acetobacterales</taxon>
        <taxon>Roseomonadaceae</taxon>
        <taxon>Dankookia</taxon>
    </lineage>
</organism>
<feature type="compositionally biased region" description="Basic residues" evidence="1">
    <location>
        <begin position="176"/>
        <end position="187"/>
    </location>
</feature>
<dbReference type="EMBL" id="SMSJ01000003">
    <property type="protein sequence ID" value="TDH63864.1"/>
    <property type="molecule type" value="Genomic_DNA"/>
</dbReference>